<dbReference type="Pfam" id="PF05729">
    <property type="entry name" value="NACHT"/>
    <property type="match status" value="1"/>
</dbReference>
<sequence length="920" mass="100947">MNRWPRWSLEGEPVALAKYVNPGAVAALVRLPGPSSASRTDRLREVYDALAAVRIGYAFESPSDERGRQVILTPREVLWSPRHGTCLDLAVVLAAGCLTAGLHPVVVLLRPADGDPESRATGHALVAVRMTDDVPADPERAPVWPQPPDGFPRSVQSSLAGPPGAYLVVDPVGVARPLRSSPTDGLGVGFEEAVARGARLLASDRWAWHTAIDIGSAWRERDQHPLLETADAVLRRPPLAVAGDEAPPGRSRARSQVRAGAQAVPDGVLDDVAVALAEAVREQWESERHHRHRSNDPFPLPVHWDNAPAALMDHGSNIQNLRQTEHLPLDLTGDLRIVADIFDHVPSGRLVVLGQAGAGKTVLAIEFVLTLLDPASLRVPVIFSLPGWDPASQPSLHGWLAEELVRAYPALQQAEKRSPDVVSRLLTTRRVLPVLDDFDGLAPELRPEAIRAINASLRQADGFLLLSRPDEYRDAVAAARPLKKASAVCLEPLTVEDYADYLPLSAVKEDGGSRTLWDPVLDRIRADGSAAEVEVLREAFTTPLGVSLARRIYSDGDARSPRDPAELLAPNRFRRREDLDEHLLGAFVEAAYATAPHDGRRRRRAPSADRARKWLGHLARDMEGRSTHSLAWWEQNLALPRSFFVAAGVFTAGVTLLVSYLTAPVFGFSPEYSPFAGLLLVALLYRQHYPVARQVSTTFFRTSPVQPGAGVRRLLLHRALFSGAAMTLMTPFLYMFLFTWLSKAGLGWPMACVMGVGTGIWSFGKSWVDHAMEPVNIARAPSPDHLLRTARWSLLQTLATTWLPLFVSACAVVIGWEPPDATAPPAVRLTLLVLWLALITVAIAFLSGPWGFFVQTRVWLALTRRLPLRLMTFLDDAHRRGILRQNGAVYEFRHVTLQRHLAGRGKPDATEERPAEESLP</sequence>
<evidence type="ECO:0000259" key="3">
    <source>
        <dbReference type="Pfam" id="PF05729"/>
    </source>
</evidence>
<dbReference type="OrthoDB" id="419058at2"/>
<keyword evidence="2" id="KW-0472">Membrane</keyword>
<feature type="transmembrane region" description="Helical" evidence="2">
    <location>
        <begin position="719"/>
        <end position="740"/>
    </location>
</feature>
<comment type="caution">
    <text evidence="4">The sequence shown here is derived from an EMBL/GenBank/DDBJ whole genome shotgun (WGS) entry which is preliminary data.</text>
</comment>
<evidence type="ECO:0000256" key="1">
    <source>
        <dbReference type="SAM" id="MobiDB-lite"/>
    </source>
</evidence>
<feature type="transmembrane region" description="Helical" evidence="2">
    <location>
        <begin position="828"/>
        <end position="854"/>
    </location>
</feature>
<feature type="region of interest" description="Disordered" evidence="1">
    <location>
        <begin position="901"/>
        <end position="920"/>
    </location>
</feature>
<evidence type="ECO:0000313" key="5">
    <source>
        <dbReference type="Proteomes" id="UP000052982"/>
    </source>
</evidence>
<protein>
    <recommendedName>
        <fullName evidence="3">NACHT domain-containing protein</fullName>
    </recommendedName>
</protein>
<dbReference type="AlphaFoldDB" id="A0A101SP61"/>
<keyword evidence="2" id="KW-1133">Transmembrane helix</keyword>
<evidence type="ECO:0000313" key="4">
    <source>
        <dbReference type="EMBL" id="KUN77466.1"/>
    </source>
</evidence>
<feature type="domain" description="NACHT" evidence="3">
    <location>
        <begin position="350"/>
        <end position="501"/>
    </location>
</feature>
<feature type="transmembrane region" description="Helical" evidence="2">
    <location>
        <begin position="794"/>
        <end position="816"/>
    </location>
</feature>
<name>A0A101SP61_9ACTN</name>
<proteinExistence type="predicted"/>
<dbReference type="RefSeq" id="WP_055634186.1">
    <property type="nucleotide sequence ID" value="NZ_KQ948778.1"/>
</dbReference>
<dbReference type="Gene3D" id="3.40.50.300">
    <property type="entry name" value="P-loop containing nucleotide triphosphate hydrolases"/>
    <property type="match status" value="1"/>
</dbReference>
<dbReference type="EMBL" id="LMWW01000060">
    <property type="protein sequence ID" value="KUN77466.1"/>
    <property type="molecule type" value="Genomic_DNA"/>
</dbReference>
<keyword evidence="5" id="KW-1185">Reference proteome</keyword>
<feature type="transmembrane region" description="Helical" evidence="2">
    <location>
        <begin position="746"/>
        <end position="764"/>
    </location>
</feature>
<evidence type="ECO:0000256" key="2">
    <source>
        <dbReference type="SAM" id="Phobius"/>
    </source>
</evidence>
<feature type="compositionally biased region" description="Basic and acidic residues" evidence="1">
    <location>
        <begin position="905"/>
        <end position="920"/>
    </location>
</feature>
<dbReference type="InterPro" id="IPR007111">
    <property type="entry name" value="NACHT_NTPase"/>
</dbReference>
<accession>A0A101SP61</accession>
<dbReference type="STRING" id="1943.AQJ64_33585"/>
<dbReference type="SUPFAM" id="SSF52540">
    <property type="entry name" value="P-loop containing nucleoside triphosphate hydrolases"/>
    <property type="match status" value="1"/>
</dbReference>
<keyword evidence="2" id="KW-0812">Transmembrane</keyword>
<feature type="transmembrane region" description="Helical" evidence="2">
    <location>
        <begin position="643"/>
        <end position="662"/>
    </location>
</feature>
<gene>
    <name evidence="4" type="ORF">AQJ64_33585</name>
</gene>
<reference evidence="4 5" key="1">
    <citation type="submission" date="2015-10" db="EMBL/GenBank/DDBJ databases">
        <title>Draft genome sequence of Streptomyces griseoruber DSM 40281, type strain for the species Streptomyces griseoruber.</title>
        <authorList>
            <person name="Ruckert C."/>
            <person name="Winkler A."/>
            <person name="Kalinowski J."/>
            <person name="Kampfer P."/>
            <person name="Glaeser S."/>
        </authorList>
    </citation>
    <scope>NUCLEOTIDE SEQUENCE [LARGE SCALE GENOMIC DNA]</scope>
    <source>
        <strain evidence="4 5">DSM 40281</strain>
    </source>
</reference>
<dbReference type="Proteomes" id="UP000052982">
    <property type="component" value="Unassembled WGS sequence"/>
</dbReference>
<organism evidence="4 5">
    <name type="scientific">Streptomyces griseoruber</name>
    <dbReference type="NCBI Taxonomy" id="1943"/>
    <lineage>
        <taxon>Bacteria</taxon>
        <taxon>Bacillati</taxon>
        <taxon>Actinomycetota</taxon>
        <taxon>Actinomycetes</taxon>
        <taxon>Kitasatosporales</taxon>
        <taxon>Streptomycetaceae</taxon>
        <taxon>Streptomyces</taxon>
    </lineage>
</organism>
<dbReference type="InterPro" id="IPR027417">
    <property type="entry name" value="P-loop_NTPase"/>
</dbReference>